<evidence type="ECO:0000256" key="4">
    <source>
        <dbReference type="ARBA" id="ARBA00022475"/>
    </source>
</evidence>
<comment type="caution">
    <text evidence="13">The sequence shown here is derived from an EMBL/GenBank/DDBJ whole genome shotgun (WGS) entry which is preliminary data.</text>
</comment>
<keyword evidence="5 11" id="KW-0812">Transmembrane</keyword>
<feature type="transmembrane region" description="Helical" evidence="11">
    <location>
        <begin position="52"/>
        <end position="70"/>
    </location>
</feature>
<feature type="region of interest" description="Disordered" evidence="10">
    <location>
        <begin position="133"/>
        <end position="169"/>
    </location>
</feature>
<evidence type="ECO:0000313" key="14">
    <source>
        <dbReference type="Proteomes" id="UP000824089"/>
    </source>
</evidence>
<dbReference type="Pfam" id="PF02699">
    <property type="entry name" value="YajC"/>
    <property type="match status" value="1"/>
</dbReference>
<dbReference type="EMBL" id="DVMM01000092">
    <property type="protein sequence ID" value="HIU29561.1"/>
    <property type="molecule type" value="Genomic_DNA"/>
</dbReference>
<dbReference type="InterPro" id="IPR003849">
    <property type="entry name" value="Preprotein_translocase_YajC"/>
</dbReference>
<evidence type="ECO:0000256" key="6">
    <source>
        <dbReference type="ARBA" id="ARBA00022927"/>
    </source>
</evidence>
<evidence type="ECO:0000256" key="3">
    <source>
        <dbReference type="ARBA" id="ARBA00022448"/>
    </source>
</evidence>
<feature type="chain" id="PRO_5038832595" evidence="12">
    <location>
        <begin position="29"/>
        <end position="169"/>
    </location>
</feature>
<evidence type="ECO:0000256" key="2">
    <source>
        <dbReference type="ARBA" id="ARBA00006742"/>
    </source>
</evidence>
<evidence type="ECO:0000256" key="1">
    <source>
        <dbReference type="ARBA" id="ARBA00004162"/>
    </source>
</evidence>
<keyword evidence="8" id="KW-0811">Translocation</keyword>
<comment type="subcellular location">
    <subcellularLocation>
        <location evidence="1">Cell membrane</location>
        <topology evidence="1">Single-pass membrane protein</topology>
    </subcellularLocation>
</comment>
<protein>
    <submittedName>
        <fullName evidence="13">Preprotein translocase subunit YajC</fullName>
    </submittedName>
</protein>
<evidence type="ECO:0000256" key="5">
    <source>
        <dbReference type="ARBA" id="ARBA00022692"/>
    </source>
</evidence>
<dbReference type="PANTHER" id="PTHR33909:SF1">
    <property type="entry name" value="SEC TRANSLOCON ACCESSORY COMPLEX SUBUNIT YAJC"/>
    <property type="match status" value="1"/>
</dbReference>
<dbReference type="GO" id="GO:0015031">
    <property type="term" value="P:protein transport"/>
    <property type="evidence" value="ECO:0007669"/>
    <property type="project" value="UniProtKB-KW"/>
</dbReference>
<evidence type="ECO:0000256" key="8">
    <source>
        <dbReference type="ARBA" id="ARBA00023010"/>
    </source>
</evidence>
<keyword evidence="6" id="KW-0653">Protein transport</keyword>
<keyword evidence="7 11" id="KW-1133">Transmembrane helix</keyword>
<evidence type="ECO:0000256" key="7">
    <source>
        <dbReference type="ARBA" id="ARBA00022989"/>
    </source>
</evidence>
<dbReference type="NCBIfam" id="TIGR00739">
    <property type="entry name" value="yajC"/>
    <property type="match status" value="1"/>
</dbReference>
<feature type="signal peptide" evidence="12">
    <location>
        <begin position="1"/>
        <end position="28"/>
    </location>
</feature>
<evidence type="ECO:0000256" key="10">
    <source>
        <dbReference type="SAM" id="MobiDB-lite"/>
    </source>
</evidence>
<evidence type="ECO:0000313" key="13">
    <source>
        <dbReference type="EMBL" id="HIU29561.1"/>
    </source>
</evidence>
<accession>A0A9D1I7G5</accession>
<evidence type="ECO:0000256" key="12">
    <source>
        <dbReference type="SAM" id="SignalP"/>
    </source>
</evidence>
<dbReference type="Proteomes" id="UP000824089">
    <property type="component" value="Unassembled WGS sequence"/>
</dbReference>
<keyword evidence="3" id="KW-0813">Transport</keyword>
<reference evidence="13" key="2">
    <citation type="journal article" date="2021" name="PeerJ">
        <title>Extensive microbial diversity within the chicken gut microbiome revealed by metagenomics and culture.</title>
        <authorList>
            <person name="Gilroy R."/>
            <person name="Ravi A."/>
            <person name="Getino M."/>
            <person name="Pursley I."/>
            <person name="Horton D.L."/>
            <person name="Alikhan N.F."/>
            <person name="Baker D."/>
            <person name="Gharbi K."/>
            <person name="Hall N."/>
            <person name="Watson M."/>
            <person name="Adriaenssens E.M."/>
            <person name="Foster-Nyarko E."/>
            <person name="Jarju S."/>
            <person name="Secka A."/>
            <person name="Antonio M."/>
            <person name="Oren A."/>
            <person name="Chaudhuri R.R."/>
            <person name="La Ragione R."/>
            <person name="Hildebrand F."/>
            <person name="Pallen M.J."/>
        </authorList>
    </citation>
    <scope>NUCLEOTIDE SEQUENCE</scope>
    <source>
        <strain evidence="13">CHK195-4489</strain>
    </source>
</reference>
<reference evidence="13" key="1">
    <citation type="submission" date="2020-10" db="EMBL/GenBank/DDBJ databases">
        <authorList>
            <person name="Gilroy R."/>
        </authorList>
    </citation>
    <scope>NUCLEOTIDE SEQUENCE</scope>
    <source>
        <strain evidence="13">CHK195-4489</strain>
    </source>
</reference>
<keyword evidence="12" id="KW-0732">Signal</keyword>
<organism evidence="13 14">
    <name type="scientific">Candidatus Egerieisoma faecipullorum</name>
    <dbReference type="NCBI Taxonomy" id="2840963"/>
    <lineage>
        <taxon>Bacteria</taxon>
        <taxon>Bacillati</taxon>
        <taxon>Bacillota</taxon>
        <taxon>Clostridia</taxon>
        <taxon>Eubacteriales</taxon>
        <taxon>Clostridiaceae</taxon>
        <taxon>Clostridiaceae incertae sedis</taxon>
        <taxon>Candidatus Egerieisoma</taxon>
    </lineage>
</organism>
<keyword evidence="9 11" id="KW-0472">Membrane</keyword>
<dbReference type="AlphaFoldDB" id="A0A9D1I7G5"/>
<dbReference type="GO" id="GO:0005886">
    <property type="term" value="C:plasma membrane"/>
    <property type="evidence" value="ECO:0007669"/>
    <property type="project" value="UniProtKB-SubCell"/>
</dbReference>
<dbReference type="SMART" id="SM01323">
    <property type="entry name" value="YajC"/>
    <property type="match status" value="1"/>
</dbReference>
<keyword evidence="4" id="KW-1003">Cell membrane</keyword>
<gene>
    <name evidence="13" type="primary">yajC</name>
    <name evidence="13" type="ORF">IAD50_04595</name>
</gene>
<proteinExistence type="inferred from homology"/>
<sequence>MKSNVRKILSFVMLIAVLALSFSMTAFAAEESGATSGTDASQGQTGGANMWLVIVLYVAFFGVVGYFLIFRPNKKRRKQEEELRSSIILGDEVTTIGGIVGRVVNIKDDNITIETSLDKTLMEFKNWAIREVKKPISDDEPEKPEKEEKPAEIEEKNEKNDKKDKKDKK</sequence>
<dbReference type="PRINTS" id="PR01853">
    <property type="entry name" value="YAJCTRNLCASE"/>
</dbReference>
<name>A0A9D1I7G5_9CLOT</name>
<evidence type="ECO:0000256" key="9">
    <source>
        <dbReference type="ARBA" id="ARBA00023136"/>
    </source>
</evidence>
<dbReference type="PANTHER" id="PTHR33909">
    <property type="entry name" value="SEC TRANSLOCON ACCESSORY COMPLEX SUBUNIT YAJC"/>
    <property type="match status" value="1"/>
</dbReference>
<evidence type="ECO:0000256" key="11">
    <source>
        <dbReference type="SAM" id="Phobius"/>
    </source>
</evidence>
<comment type="similarity">
    <text evidence="2">Belongs to the YajC family.</text>
</comment>